<evidence type="ECO:0000256" key="1">
    <source>
        <dbReference type="SAM" id="Phobius"/>
    </source>
</evidence>
<accession>A0A1I6CWB7</accession>
<organism evidence="2 3">
    <name type="scientific">Poseidonocella sedimentorum</name>
    <dbReference type="NCBI Taxonomy" id="871652"/>
    <lineage>
        <taxon>Bacteria</taxon>
        <taxon>Pseudomonadati</taxon>
        <taxon>Pseudomonadota</taxon>
        <taxon>Alphaproteobacteria</taxon>
        <taxon>Rhodobacterales</taxon>
        <taxon>Roseobacteraceae</taxon>
        <taxon>Poseidonocella</taxon>
    </lineage>
</organism>
<dbReference type="STRING" id="871652.SAMN04515673_101477"/>
<keyword evidence="1" id="KW-1133">Transmembrane helix</keyword>
<protein>
    <submittedName>
        <fullName evidence="2">Uncharacterized protein</fullName>
    </submittedName>
</protein>
<keyword evidence="1" id="KW-0812">Transmembrane</keyword>
<evidence type="ECO:0000313" key="3">
    <source>
        <dbReference type="Proteomes" id="UP000199302"/>
    </source>
</evidence>
<gene>
    <name evidence="2" type="ORF">SAMN04515673_101477</name>
</gene>
<proteinExistence type="predicted"/>
<dbReference type="Proteomes" id="UP000199302">
    <property type="component" value="Unassembled WGS sequence"/>
</dbReference>
<keyword evidence="3" id="KW-1185">Reference proteome</keyword>
<dbReference type="AlphaFoldDB" id="A0A1I6CWB7"/>
<dbReference type="EMBL" id="FOYI01000001">
    <property type="protein sequence ID" value="SFQ97440.1"/>
    <property type="molecule type" value="Genomic_DNA"/>
</dbReference>
<feature type="transmembrane region" description="Helical" evidence="1">
    <location>
        <begin position="20"/>
        <end position="46"/>
    </location>
</feature>
<sequence>MGRSSLLRGGLISSGRTRRFALRLLGGATILGLFALIGAGVVLEWFPKTGPTLLFYIFHDQVWLPVRGTVWTADFPGVLIWVVPVVGLLLAISVEFFGLWGILRRTQVKVLRFLLRGRGAGFVLSWHRAIMPFGLRAEQAETILREDRDALTSELLELDEEIASGGLSELVDRQRQIIRFGGLDQKDLGSLLETLALVGFLTQADEATPASFVRMLRQIEDDPGWRDLIEALINGVEARKVVDWSTSRLSEVSPLRLAGQTLAVAVEASRNPQPALLVWFDAWARQRMAPLGGGSSLFVAEDLITFEAWADIAETAISGPQVSAMMKNAFHGLNATRSRGEIFARRGPQAEKGAL</sequence>
<keyword evidence="1" id="KW-0472">Membrane</keyword>
<feature type="transmembrane region" description="Helical" evidence="1">
    <location>
        <begin position="78"/>
        <end position="103"/>
    </location>
</feature>
<reference evidence="2 3" key="1">
    <citation type="submission" date="2016-10" db="EMBL/GenBank/DDBJ databases">
        <authorList>
            <person name="de Groot N.N."/>
        </authorList>
    </citation>
    <scope>NUCLEOTIDE SEQUENCE [LARGE SCALE GENOMIC DNA]</scope>
    <source>
        <strain evidence="3">KMM 9023,NRIC 0796,JCM 17311,KCTC 23692</strain>
    </source>
</reference>
<evidence type="ECO:0000313" key="2">
    <source>
        <dbReference type="EMBL" id="SFQ97440.1"/>
    </source>
</evidence>
<name>A0A1I6CWB7_9RHOB</name>